<keyword evidence="4" id="KW-1185">Reference proteome</keyword>
<name>A0ABD2HNE6_9BILA</name>
<evidence type="ECO:0000313" key="4">
    <source>
        <dbReference type="Proteomes" id="UP001620626"/>
    </source>
</evidence>
<feature type="compositionally biased region" description="Polar residues" evidence="1">
    <location>
        <begin position="85"/>
        <end position="94"/>
    </location>
</feature>
<sequence length="138" mass="14696">MEFSVVKMLCCCFLLQFFLFLLPFTSATIADYESKAEMPAAAPPAPNCANLDETSEANANGPNPFCVYPALIGDHPSPGRRPGATNPTQFSGTAFNEDHGTGESPAGGFQEAFEPGVGPFKPAGRRRRGTAQLARQIN</sequence>
<keyword evidence="2" id="KW-0732">Signal</keyword>
<gene>
    <name evidence="3" type="ORF">niasHT_037934</name>
</gene>
<evidence type="ECO:0000256" key="2">
    <source>
        <dbReference type="SAM" id="SignalP"/>
    </source>
</evidence>
<dbReference type="Proteomes" id="UP001620626">
    <property type="component" value="Unassembled WGS sequence"/>
</dbReference>
<accession>A0ABD2HNE6</accession>
<proteinExistence type="predicted"/>
<evidence type="ECO:0008006" key="5">
    <source>
        <dbReference type="Google" id="ProtNLM"/>
    </source>
</evidence>
<feature type="signal peptide" evidence="2">
    <location>
        <begin position="1"/>
        <end position="27"/>
    </location>
</feature>
<feature type="region of interest" description="Disordered" evidence="1">
    <location>
        <begin position="73"/>
        <end position="138"/>
    </location>
</feature>
<dbReference type="EMBL" id="JBICBT010001409">
    <property type="protein sequence ID" value="KAL3067944.1"/>
    <property type="molecule type" value="Genomic_DNA"/>
</dbReference>
<reference evidence="3 4" key="1">
    <citation type="submission" date="2024-10" db="EMBL/GenBank/DDBJ databases">
        <authorList>
            <person name="Kim D."/>
        </authorList>
    </citation>
    <scope>NUCLEOTIDE SEQUENCE [LARGE SCALE GENOMIC DNA]</scope>
    <source>
        <strain evidence="3">BH-2024</strain>
    </source>
</reference>
<feature type="chain" id="PRO_5044769296" description="Effector protein" evidence="2">
    <location>
        <begin position="28"/>
        <end position="138"/>
    </location>
</feature>
<organism evidence="3 4">
    <name type="scientific">Heterodera trifolii</name>
    <dbReference type="NCBI Taxonomy" id="157864"/>
    <lineage>
        <taxon>Eukaryota</taxon>
        <taxon>Metazoa</taxon>
        <taxon>Ecdysozoa</taxon>
        <taxon>Nematoda</taxon>
        <taxon>Chromadorea</taxon>
        <taxon>Rhabditida</taxon>
        <taxon>Tylenchina</taxon>
        <taxon>Tylenchomorpha</taxon>
        <taxon>Tylenchoidea</taxon>
        <taxon>Heteroderidae</taxon>
        <taxon>Heteroderinae</taxon>
        <taxon>Heterodera</taxon>
    </lineage>
</organism>
<comment type="caution">
    <text evidence="3">The sequence shown here is derived from an EMBL/GenBank/DDBJ whole genome shotgun (WGS) entry which is preliminary data.</text>
</comment>
<evidence type="ECO:0000256" key="1">
    <source>
        <dbReference type="SAM" id="MobiDB-lite"/>
    </source>
</evidence>
<dbReference type="AlphaFoldDB" id="A0ABD2HNE6"/>
<evidence type="ECO:0000313" key="3">
    <source>
        <dbReference type="EMBL" id="KAL3067944.1"/>
    </source>
</evidence>
<protein>
    <recommendedName>
        <fullName evidence="5">Effector protein</fullName>
    </recommendedName>
</protein>